<evidence type="ECO:0000313" key="2">
    <source>
        <dbReference type="EMBL" id="KLO08636.1"/>
    </source>
</evidence>
<dbReference type="InterPro" id="IPR000719">
    <property type="entry name" value="Prot_kinase_dom"/>
</dbReference>
<dbReference type="InterPro" id="IPR011009">
    <property type="entry name" value="Kinase-like_dom_sf"/>
</dbReference>
<dbReference type="Gene3D" id="1.10.510.10">
    <property type="entry name" value="Transferase(Phosphotransferase) domain 1"/>
    <property type="match status" value="1"/>
</dbReference>
<organism evidence="2 3">
    <name type="scientific">Schizopora paradoxa</name>
    <dbReference type="NCBI Taxonomy" id="27342"/>
    <lineage>
        <taxon>Eukaryota</taxon>
        <taxon>Fungi</taxon>
        <taxon>Dikarya</taxon>
        <taxon>Basidiomycota</taxon>
        <taxon>Agaricomycotina</taxon>
        <taxon>Agaricomycetes</taxon>
        <taxon>Hymenochaetales</taxon>
        <taxon>Schizoporaceae</taxon>
        <taxon>Schizopora</taxon>
    </lineage>
</organism>
<dbReference type="GO" id="GO:0005524">
    <property type="term" value="F:ATP binding"/>
    <property type="evidence" value="ECO:0007669"/>
    <property type="project" value="InterPro"/>
</dbReference>
<dbReference type="AlphaFoldDB" id="A0A0H2RV08"/>
<name>A0A0H2RV08_9AGAM</name>
<dbReference type="PROSITE" id="PS50011">
    <property type="entry name" value="PROTEIN_KINASE_DOM"/>
    <property type="match status" value="1"/>
</dbReference>
<feature type="domain" description="Protein kinase" evidence="1">
    <location>
        <begin position="431"/>
        <end position="713"/>
    </location>
</feature>
<dbReference type="InParanoid" id="A0A0H2RV08"/>
<dbReference type="PANTHER" id="PTHR44329">
    <property type="entry name" value="SERINE/THREONINE-PROTEIN KINASE TNNI3K-RELATED"/>
    <property type="match status" value="1"/>
</dbReference>
<proteinExistence type="predicted"/>
<reference evidence="2 3" key="1">
    <citation type="submission" date="2015-04" db="EMBL/GenBank/DDBJ databases">
        <title>Complete genome sequence of Schizopora paradoxa KUC8140, a cosmopolitan wood degrader in East Asia.</title>
        <authorList>
            <consortium name="DOE Joint Genome Institute"/>
            <person name="Min B."/>
            <person name="Park H."/>
            <person name="Jang Y."/>
            <person name="Kim J.-J."/>
            <person name="Kim K.H."/>
            <person name="Pangilinan J."/>
            <person name="Lipzen A."/>
            <person name="Riley R."/>
            <person name="Grigoriev I.V."/>
            <person name="Spatafora J.W."/>
            <person name="Choi I.-G."/>
        </authorList>
    </citation>
    <scope>NUCLEOTIDE SEQUENCE [LARGE SCALE GENOMIC DNA]</scope>
    <source>
        <strain evidence="2 3">KUC8140</strain>
    </source>
</reference>
<dbReference type="InterPro" id="IPR001245">
    <property type="entry name" value="Ser-Thr/Tyr_kinase_cat_dom"/>
</dbReference>
<dbReference type="STRING" id="27342.A0A0H2RV08"/>
<dbReference type="OrthoDB" id="4062651at2759"/>
<keyword evidence="2" id="KW-0808">Transferase</keyword>
<dbReference type="SUPFAM" id="SSF56112">
    <property type="entry name" value="Protein kinase-like (PK-like)"/>
    <property type="match status" value="1"/>
</dbReference>
<evidence type="ECO:0000313" key="3">
    <source>
        <dbReference type="Proteomes" id="UP000053477"/>
    </source>
</evidence>
<dbReference type="Proteomes" id="UP000053477">
    <property type="component" value="Unassembled WGS sequence"/>
</dbReference>
<sequence length="721" mass="82734">MSTIEDEDLYRQCLIYNRKLECLVKKMQIFFEGTQTNILFGVEREDPLSESFRREIDRIEKTTKMLTANTSKLAQESPNSSNIVYQVCRFFGYSAGGTTTNLRSELDAKIQLFTTAQESFQRMVRTTESSQKFSEISDSLPKDQKLLMTLDDGSVRDILENAIESSNEVKAVYMKDTLQSNVGTIDKDTLQRSFEAMDREVEYISQLPMVEYDTRLTEIIQCTLKMARFFAIILKKCYNGDLGEDYAQFSNDRFKAAYLLIQKLSSLMQGITKLHKPITQLLSFPSRTLPGTQNSISTILGICQTSTYSTRHDLNVFRSLCEKLEVFVQHCQKFAEKNREMMQNAFPDGKDLCQCGLEDQESESDILIRELDRLTFDRRLDALDEDGIDPDYFPHSHVSVSNEGAMLASSTKMDDVISELERLGLFEMTSTHRKTECASGSFGTVFHVPFQHNELLVAVKQFAKNPVEDVTKTYKRIVREAIIMSDLDHKNILRVYGYGNIPSSSISLTDVSLVSAFYPNGCLDLYLSKHRPVSELEKCKILLDIASALEYLHDPKKNCGVIIHGDLRSPNILIGPDKRAILCDFGMAVKSSIDERWKTESNRTNDAWLAYEFFDMGKDSRKARIPLTVKTDVYAFGCVSFEVYLERQPYEGDCSYLHIPILKNRKQPPNVGRFPKEYRLEQRHRRVMDRCWHEEPRRRPSASQLVQFFEAFVSLLSTTQP</sequence>
<dbReference type="InterPro" id="IPR051681">
    <property type="entry name" value="Ser/Thr_Kinases-Pseudokinases"/>
</dbReference>
<gene>
    <name evidence="2" type="ORF">SCHPADRAFT_931684</name>
</gene>
<keyword evidence="3" id="KW-1185">Reference proteome</keyword>
<dbReference type="GO" id="GO:0004674">
    <property type="term" value="F:protein serine/threonine kinase activity"/>
    <property type="evidence" value="ECO:0007669"/>
    <property type="project" value="TreeGrafter"/>
</dbReference>
<protein>
    <submittedName>
        <fullName evidence="2">Kinase-like protein</fullName>
    </submittedName>
</protein>
<dbReference type="Pfam" id="PF07714">
    <property type="entry name" value="PK_Tyr_Ser-Thr"/>
    <property type="match status" value="1"/>
</dbReference>
<accession>A0A0H2RV08</accession>
<evidence type="ECO:0000259" key="1">
    <source>
        <dbReference type="PROSITE" id="PS50011"/>
    </source>
</evidence>
<keyword evidence="2" id="KW-0418">Kinase</keyword>
<dbReference type="EMBL" id="KQ086083">
    <property type="protein sequence ID" value="KLO08636.1"/>
    <property type="molecule type" value="Genomic_DNA"/>
</dbReference>